<sequence length="204" mass="21298">MYTPSSLSCSSQHWCSRPFPSSVALLCTHSTPQCLSCTEGPDLDTALEVWPHQCPAQGDNPCPAPAGHTIADPGQDAIALLGPWAHPGSRSAAGTSTPRSFPATLSQPVALPGAAVTQGQDPALGLVEPHTIGLSPWIQPGQIPLQSLPALQQTNTPSQLGVICKLTECTQTLIKVSHGDIKQNSTSNEIKYIKCATGTLLHVA</sequence>
<dbReference type="EMBL" id="QRBI01000186">
    <property type="protein sequence ID" value="RMB95395.1"/>
    <property type="molecule type" value="Genomic_DNA"/>
</dbReference>
<proteinExistence type="predicted"/>
<protein>
    <submittedName>
        <fullName evidence="1">Uncharacterized protein</fullName>
    </submittedName>
</protein>
<keyword evidence="2" id="KW-1185">Reference proteome</keyword>
<organism evidence="1 2">
    <name type="scientific">Hirundo rustica rustica</name>
    <dbReference type="NCBI Taxonomy" id="333673"/>
    <lineage>
        <taxon>Eukaryota</taxon>
        <taxon>Metazoa</taxon>
        <taxon>Chordata</taxon>
        <taxon>Craniata</taxon>
        <taxon>Vertebrata</taxon>
        <taxon>Euteleostomi</taxon>
        <taxon>Archelosauria</taxon>
        <taxon>Archosauria</taxon>
        <taxon>Dinosauria</taxon>
        <taxon>Saurischia</taxon>
        <taxon>Theropoda</taxon>
        <taxon>Coelurosauria</taxon>
        <taxon>Aves</taxon>
        <taxon>Neognathae</taxon>
        <taxon>Neoaves</taxon>
        <taxon>Telluraves</taxon>
        <taxon>Australaves</taxon>
        <taxon>Passeriformes</taxon>
        <taxon>Sylvioidea</taxon>
        <taxon>Hirundinidae</taxon>
        <taxon>Hirundo</taxon>
    </lineage>
</organism>
<gene>
    <name evidence="1" type="ORF">DUI87_28116</name>
</gene>
<evidence type="ECO:0000313" key="2">
    <source>
        <dbReference type="Proteomes" id="UP000269221"/>
    </source>
</evidence>
<comment type="caution">
    <text evidence="1">The sequence shown here is derived from an EMBL/GenBank/DDBJ whole genome shotgun (WGS) entry which is preliminary data.</text>
</comment>
<reference evidence="1 2" key="1">
    <citation type="submission" date="2018-07" db="EMBL/GenBank/DDBJ databases">
        <title>A high quality draft genome assembly of the barn swallow (H. rustica rustica).</title>
        <authorList>
            <person name="Formenti G."/>
            <person name="Chiara M."/>
            <person name="Poveda L."/>
            <person name="Francoijs K.-J."/>
            <person name="Bonisoli-Alquati A."/>
            <person name="Canova L."/>
            <person name="Gianfranceschi L."/>
            <person name="Horner D.S."/>
            <person name="Saino N."/>
        </authorList>
    </citation>
    <scope>NUCLEOTIDE SEQUENCE [LARGE SCALE GENOMIC DNA]</scope>
    <source>
        <strain evidence="1">Chelidonia</strain>
        <tissue evidence="1">Blood</tissue>
    </source>
</reference>
<evidence type="ECO:0000313" key="1">
    <source>
        <dbReference type="EMBL" id="RMB95395.1"/>
    </source>
</evidence>
<dbReference type="OrthoDB" id="9401836at2759"/>
<dbReference type="Proteomes" id="UP000269221">
    <property type="component" value="Unassembled WGS sequence"/>
</dbReference>
<accession>A0A3M0J3L9</accession>
<name>A0A3M0J3L9_HIRRU</name>
<dbReference type="AlphaFoldDB" id="A0A3M0J3L9"/>